<name>A0A2P2NJV6_RHIMU</name>
<sequence>MLLTGKVCLADYLDETSAYLTEFTEVANAEFNKVGEDALRGLDEASARLCSLLLTHLT</sequence>
<evidence type="ECO:0000313" key="1">
    <source>
        <dbReference type="EMBL" id="MBX42766.1"/>
    </source>
</evidence>
<dbReference type="EMBL" id="GGEC01062282">
    <property type="protein sequence ID" value="MBX42766.1"/>
    <property type="molecule type" value="Transcribed_RNA"/>
</dbReference>
<organism evidence="1">
    <name type="scientific">Rhizophora mucronata</name>
    <name type="common">Asiatic mangrove</name>
    <dbReference type="NCBI Taxonomy" id="61149"/>
    <lineage>
        <taxon>Eukaryota</taxon>
        <taxon>Viridiplantae</taxon>
        <taxon>Streptophyta</taxon>
        <taxon>Embryophyta</taxon>
        <taxon>Tracheophyta</taxon>
        <taxon>Spermatophyta</taxon>
        <taxon>Magnoliopsida</taxon>
        <taxon>eudicotyledons</taxon>
        <taxon>Gunneridae</taxon>
        <taxon>Pentapetalae</taxon>
        <taxon>rosids</taxon>
        <taxon>fabids</taxon>
        <taxon>Malpighiales</taxon>
        <taxon>Rhizophoraceae</taxon>
        <taxon>Rhizophora</taxon>
    </lineage>
</organism>
<accession>A0A2P2NJV6</accession>
<dbReference type="PANTHER" id="PTHR35731:SF1">
    <property type="entry name" value="8-AMINO-7-OXONONANOATE SYNTHASE"/>
    <property type="match status" value="1"/>
</dbReference>
<dbReference type="PANTHER" id="PTHR35731">
    <property type="entry name" value="8-AMINO-7-OXONONANOATE SYNTHASE"/>
    <property type="match status" value="1"/>
</dbReference>
<proteinExistence type="predicted"/>
<protein>
    <submittedName>
        <fullName evidence="1">Uncharacterized protein</fullName>
    </submittedName>
</protein>
<dbReference type="GO" id="GO:0009507">
    <property type="term" value="C:chloroplast"/>
    <property type="evidence" value="ECO:0007669"/>
    <property type="project" value="TreeGrafter"/>
</dbReference>
<reference evidence="1" key="1">
    <citation type="submission" date="2018-02" db="EMBL/GenBank/DDBJ databases">
        <title>Rhizophora mucronata_Transcriptome.</title>
        <authorList>
            <person name="Meera S.P."/>
            <person name="Sreeshan A."/>
            <person name="Augustine A."/>
        </authorList>
    </citation>
    <scope>NUCLEOTIDE SEQUENCE</scope>
    <source>
        <tissue evidence="1">Leaf</tissue>
    </source>
</reference>
<dbReference type="AlphaFoldDB" id="A0A2P2NJV6"/>